<comment type="similarity">
    <text evidence="1">Belongs to the UPF0538 family.</text>
</comment>
<comment type="caution">
    <text evidence="2">The sequence shown here is derived from an EMBL/GenBank/DDBJ whole genome shotgun (WGS) entry which is preliminary data.</text>
</comment>
<evidence type="ECO:0000256" key="1">
    <source>
        <dbReference type="ARBA" id="ARBA00007176"/>
    </source>
</evidence>
<accession>A0A8J4V545</accession>
<evidence type="ECO:0000313" key="3">
    <source>
        <dbReference type="Proteomes" id="UP000695562"/>
    </source>
</evidence>
<organism evidence="2 3">
    <name type="scientific">Polysphondylium violaceum</name>
    <dbReference type="NCBI Taxonomy" id="133409"/>
    <lineage>
        <taxon>Eukaryota</taxon>
        <taxon>Amoebozoa</taxon>
        <taxon>Evosea</taxon>
        <taxon>Eumycetozoa</taxon>
        <taxon>Dictyostelia</taxon>
        <taxon>Dictyosteliales</taxon>
        <taxon>Dictyosteliaceae</taxon>
        <taxon>Polysphondylium</taxon>
    </lineage>
</organism>
<name>A0A8J4V545_9MYCE</name>
<protein>
    <submittedName>
        <fullName evidence="2">Uncharacterized protein</fullName>
    </submittedName>
</protein>
<dbReference type="EMBL" id="AJWJ01000366">
    <property type="protein sequence ID" value="KAF2071519.1"/>
    <property type="molecule type" value="Genomic_DNA"/>
</dbReference>
<proteinExistence type="inferred from homology"/>
<keyword evidence="3" id="KW-1185">Reference proteome</keyword>
<dbReference type="PANTHER" id="PTHR18444">
    <property type="entry name" value="UPF0538 FAMILY MEMBER"/>
    <property type="match status" value="1"/>
</dbReference>
<dbReference type="PANTHER" id="PTHR18444:SF9">
    <property type="entry name" value="UPF0538 PROTEIN C2ORF76"/>
    <property type="match status" value="1"/>
</dbReference>
<gene>
    <name evidence="2" type="ORF">CYY_007163</name>
</gene>
<dbReference type="Proteomes" id="UP000695562">
    <property type="component" value="Unassembled WGS sequence"/>
</dbReference>
<reference evidence="2" key="1">
    <citation type="submission" date="2020-01" db="EMBL/GenBank/DDBJ databases">
        <title>Development of genomics and gene disruption for Polysphondylium violaceum indicates a role for the polyketide synthase stlB in stalk morphogenesis.</title>
        <authorList>
            <person name="Narita B."/>
            <person name="Kawabe Y."/>
            <person name="Kin K."/>
            <person name="Saito T."/>
            <person name="Gibbs R."/>
            <person name="Kuspa A."/>
            <person name="Muzny D."/>
            <person name="Queller D."/>
            <person name="Richards S."/>
            <person name="Strassman J."/>
            <person name="Sucgang R."/>
            <person name="Worley K."/>
            <person name="Schaap P."/>
        </authorList>
    </citation>
    <scope>NUCLEOTIDE SEQUENCE</scope>
    <source>
        <strain evidence="2">QSvi11</strain>
    </source>
</reference>
<dbReference type="Pfam" id="PF10209">
    <property type="entry name" value="DUF2340"/>
    <property type="match status" value="1"/>
</dbReference>
<dbReference type="AlphaFoldDB" id="A0A8J4V545"/>
<dbReference type="InterPro" id="IPR018794">
    <property type="entry name" value="UPF0538"/>
</dbReference>
<dbReference type="OrthoDB" id="937at2759"/>
<evidence type="ECO:0000313" key="2">
    <source>
        <dbReference type="EMBL" id="KAF2071519.1"/>
    </source>
</evidence>
<sequence>MENENKILIVRVIKSMEYRTIKNLLLKDIDLNTNVAEFKQIVREKIQTTSGFLPYRNKEYDSMKIYFIPHGQKSSNLTINLDQDEGLVLDDKKTLAECGIVYETEISFYRNEEYIKFKANPEVKW</sequence>